<evidence type="ECO:0000313" key="3">
    <source>
        <dbReference type="EMBL" id="GIM92005.1"/>
    </source>
</evidence>
<dbReference type="RefSeq" id="WP_213007880.1">
    <property type="nucleotide sequence ID" value="NZ_BOQN01000050.1"/>
</dbReference>
<gene>
    <name evidence="3" type="ORF">Ato02nite_037980</name>
</gene>
<dbReference type="Gene3D" id="2.40.10.120">
    <property type="match status" value="1"/>
</dbReference>
<dbReference type="InterPro" id="IPR045450">
    <property type="entry name" value="VMAP_C"/>
</dbReference>
<name>A0A919TCQ7_9ACTN</name>
<dbReference type="InterPro" id="IPR045555">
    <property type="entry name" value="VMAP-M0"/>
</dbReference>
<dbReference type="AlphaFoldDB" id="A0A919TCQ7"/>
<evidence type="ECO:0008006" key="5">
    <source>
        <dbReference type="Google" id="ProtNLM"/>
    </source>
</evidence>
<dbReference type="EMBL" id="BOQN01000050">
    <property type="protein sequence ID" value="GIM92005.1"/>
    <property type="molecule type" value="Genomic_DNA"/>
</dbReference>
<evidence type="ECO:0000313" key="4">
    <source>
        <dbReference type="Proteomes" id="UP000677082"/>
    </source>
</evidence>
<protein>
    <recommendedName>
        <fullName evidence="5">Trypsin-like peptidase domain-containing protein</fullName>
    </recommendedName>
</protein>
<dbReference type="SUPFAM" id="SSF50494">
    <property type="entry name" value="Trypsin-like serine proteases"/>
    <property type="match status" value="1"/>
</dbReference>
<evidence type="ECO:0000259" key="2">
    <source>
        <dbReference type="Pfam" id="PF20028"/>
    </source>
</evidence>
<keyword evidence="4" id="KW-1185">Reference proteome</keyword>
<sequence length="608" mass="67587">MIEPRSEAIRQLRRSLVRIDAADGTIGSGFWIGPDLVLTCAHVAPRGQVEVVWQGNRLPGEVSEAAPAKAGHPDEPWPYPDLALITVPQATVHDCVWLSDQSIPIATPLFLLGHSSIYSADLKSHSANGSYAGPHGDDDELWRFTGDEIAPGMSGGPVLDLDRGAVCAVIKTSREVDSERGGLLVPLRGLRRLTEVNQAGLWRAHDRHHARGSWIGVRRGLATTRTNTLDAGEEAELLELMTHLESTPDLLSLYSDAVAPSTALPPEPINNPRQLCYQLADLLARPGQPHPLLRLVHRLTESERNPVQASLREWAVRVAGRRGEYEDLERWRRDLAGTRPREIERPSIIVQIKPTALDRHRFLLTVWVQEHGNRGMKVYCDDGQGRDLTGTRTLVAQLLRPLLKRLQGFAGVEFVVPEALFDEDFENLLVGRFSRLGRTNPVAIRDLERLSDDETWHSWHERWRRLHDGAGSAEWITCDDRSTSDEFDAGLRLRPEIALLGLAQQPRQFTEDALGVALYAGVPAAVWSRDTCPEHRSGEAADECSGDRFRQSVSRFLAISRLDELPDVIQQMRNAAAAGKEPSGANVVLLWDDPERRPEPDAPLIELA</sequence>
<proteinExistence type="predicted"/>
<organism evidence="3 4">
    <name type="scientific">Paractinoplanes toevensis</name>
    <dbReference type="NCBI Taxonomy" id="571911"/>
    <lineage>
        <taxon>Bacteria</taxon>
        <taxon>Bacillati</taxon>
        <taxon>Actinomycetota</taxon>
        <taxon>Actinomycetes</taxon>
        <taxon>Micromonosporales</taxon>
        <taxon>Micromonosporaceae</taxon>
        <taxon>Paractinoplanes</taxon>
    </lineage>
</organism>
<reference evidence="3 4" key="1">
    <citation type="submission" date="2021-03" db="EMBL/GenBank/DDBJ databases">
        <title>Whole genome shotgun sequence of Actinoplanes toevensis NBRC 105298.</title>
        <authorList>
            <person name="Komaki H."/>
            <person name="Tamura T."/>
        </authorList>
    </citation>
    <scope>NUCLEOTIDE SEQUENCE [LARGE SCALE GENOMIC DNA]</scope>
    <source>
        <strain evidence="3 4">NBRC 105298</strain>
    </source>
</reference>
<feature type="domain" description="vWA-MoxR associated protein middle region 0" evidence="1">
    <location>
        <begin position="234"/>
        <end position="333"/>
    </location>
</feature>
<dbReference type="Pfam" id="PF19916">
    <property type="entry name" value="VMAP-M0"/>
    <property type="match status" value="1"/>
</dbReference>
<evidence type="ECO:0000259" key="1">
    <source>
        <dbReference type="Pfam" id="PF19916"/>
    </source>
</evidence>
<dbReference type="Pfam" id="PF20028">
    <property type="entry name" value="VMAP-C"/>
    <property type="match status" value="1"/>
</dbReference>
<accession>A0A919TCQ7</accession>
<dbReference type="Proteomes" id="UP000677082">
    <property type="component" value="Unassembled WGS sequence"/>
</dbReference>
<comment type="caution">
    <text evidence="3">The sequence shown here is derived from an EMBL/GenBank/DDBJ whole genome shotgun (WGS) entry which is preliminary data.</text>
</comment>
<dbReference type="InterPro" id="IPR009003">
    <property type="entry name" value="Peptidase_S1_PA"/>
</dbReference>
<feature type="domain" description="vWA-MoxR associated protein C-terminal" evidence="2">
    <location>
        <begin position="360"/>
        <end position="594"/>
    </location>
</feature>
<dbReference type="Pfam" id="PF13365">
    <property type="entry name" value="Trypsin_2"/>
    <property type="match status" value="1"/>
</dbReference>